<keyword evidence="3" id="KW-1185">Reference proteome</keyword>
<feature type="coiled-coil region" evidence="1">
    <location>
        <begin position="24"/>
        <end position="51"/>
    </location>
</feature>
<reference evidence="2 3" key="1">
    <citation type="submission" date="2019-05" db="EMBL/GenBank/DDBJ databases">
        <title>Another draft genome of Portunus trituberculatus and its Hox gene families provides insights of decapod evolution.</title>
        <authorList>
            <person name="Jeong J.-H."/>
            <person name="Song I."/>
            <person name="Kim S."/>
            <person name="Choi T."/>
            <person name="Kim D."/>
            <person name="Ryu S."/>
            <person name="Kim W."/>
        </authorList>
    </citation>
    <scope>NUCLEOTIDE SEQUENCE [LARGE SCALE GENOMIC DNA]</scope>
    <source>
        <tissue evidence="2">Muscle</tissue>
    </source>
</reference>
<dbReference type="GO" id="GO:0045666">
    <property type="term" value="P:positive regulation of neuron differentiation"/>
    <property type="evidence" value="ECO:0007669"/>
    <property type="project" value="TreeGrafter"/>
</dbReference>
<dbReference type="PANTHER" id="PTHR31058">
    <property type="entry name" value="ZINC FINGER C4H2 DOMAIN-CONTAINING PROTEIN"/>
    <property type="match status" value="1"/>
</dbReference>
<keyword evidence="1" id="KW-0175">Coiled coil</keyword>
<dbReference type="Pfam" id="PF10146">
    <property type="entry name" value="zf-C4H2"/>
    <property type="match status" value="1"/>
</dbReference>
<accession>A0A5B7CHU7</accession>
<proteinExistence type="predicted"/>
<dbReference type="Proteomes" id="UP000324222">
    <property type="component" value="Unassembled WGS sequence"/>
</dbReference>
<dbReference type="GO" id="GO:0005634">
    <property type="term" value="C:nucleus"/>
    <property type="evidence" value="ECO:0007669"/>
    <property type="project" value="TreeGrafter"/>
</dbReference>
<protein>
    <submittedName>
        <fullName evidence="2">Zinc finger C4H2 domain-containing protein</fullName>
    </submittedName>
</protein>
<evidence type="ECO:0000256" key="1">
    <source>
        <dbReference type="SAM" id="Coils"/>
    </source>
</evidence>
<evidence type="ECO:0000313" key="3">
    <source>
        <dbReference type="Proteomes" id="UP000324222"/>
    </source>
</evidence>
<dbReference type="OrthoDB" id="20865at2759"/>
<evidence type="ECO:0000313" key="2">
    <source>
        <dbReference type="EMBL" id="MPC08324.1"/>
    </source>
</evidence>
<dbReference type="PANTHER" id="PTHR31058:SF2">
    <property type="entry name" value="ZINC FINGER C4H2 DOMAIN-CONTAINING PROTEIN"/>
    <property type="match status" value="1"/>
</dbReference>
<dbReference type="EMBL" id="VSRR010000025">
    <property type="protein sequence ID" value="MPC08324.1"/>
    <property type="molecule type" value="Genomic_DNA"/>
</dbReference>
<sequence length="121" mass="13964">MKMRAKVVAVERLRGRLAQEVEVVQTEEASLAEYRAEMELLLQEKMAHVEELRQIHADINAMESIIKSAEDLRNKSLEHARRLYDEYHPLKQEVSRLAVQQLGHDLNLPNLTAEDDPVPPE</sequence>
<name>A0A5B7CHU7_PORTR</name>
<organism evidence="2 3">
    <name type="scientific">Portunus trituberculatus</name>
    <name type="common">Swimming crab</name>
    <name type="synonym">Neptunus trituberculatus</name>
    <dbReference type="NCBI Taxonomy" id="210409"/>
    <lineage>
        <taxon>Eukaryota</taxon>
        <taxon>Metazoa</taxon>
        <taxon>Ecdysozoa</taxon>
        <taxon>Arthropoda</taxon>
        <taxon>Crustacea</taxon>
        <taxon>Multicrustacea</taxon>
        <taxon>Malacostraca</taxon>
        <taxon>Eumalacostraca</taxon>
        <taxon>Eucarida</taxon>
        <taxon>Decapoda</taxon>
        <taxon>Pleocyemata</taxon>
        <taxon>Brachyura</taxon>
        <taxon>Eubrachyura</taxon>
        <taxon>Portunoidea</taxon>
        <taxon>Portunidae</taxon>
        <taxon>Portuninae</taxon>
        <taxon>Portunus</taxon>
    </lineage>
</organism>
<gene>
    <name evidence="2" type="primary">zc4h2</name>
    <name evidence="2" type="ORF">E2C01_000905</name>
</gene>
<comment type="caution">
    <text evidence="2">The sequence shown here is derived from an EMBL/GenBank/DDBJ whole genome shotgun (WGS) entry which is preliminary data.</text>
</comment>
<dbReference type="AlphaFoldDB" id="A0A5B7CHU7"/>
<dbReference type="InterPro" id="IPR018482">
    <property type="entry name" value="Znf-C4H2"/>
</dbReference>